<sequence length="70" mass="7681">MEAEKARTCPICGGDNDCGNAADRPPGTCWCGSEYFPQAIFALVKPELRGKACICIACVQRFRERHETTS</sequence>
<comment type="caution">
    <text evidence="1">The sequence shown here is derived from an EMBL/GenBank/DDBJ whole genome shotgun (WGS) entry which is preliminary data.</text>
</comment>
<dbReference type="InterPro" id="IPR032720">
    <property type="entry name" value="Cys_rich_CWC"/>
</dbReference>
<proteinExistence type="predicted"/>
<dbReference type="Proteomes" id="UP000693672">
    <property type="component" value="Unassembled WGS sequence"/>
</dbReference>
<accession>A0A916NK77</accession>
<dbReference type="RefSeq" id="WP_218094248.1">
    <property type="nucleotide sequence ID" value="NZ_CAJVAS010000025.1"/>
</dbReference>
<reference evidence="1" key="1">
    <citation type="submission" date="2021-06" db="EMBL/GenBank/DDBJ databases">
        <authorList>
            <person name="Criscuolo A."/>
        </authorList>
    </citation>
    <scope>NUCLEOTIDE SEQUENCE</scope>
    <source>
        <strain evidence="1">CIP111600</strain>
    </source>
</reference>
<dbReference type="EMBL" id="CAJVAS010000025">
    <property type="protein sequence ID" value="CAG7643724.1"/>
    <property type="molecule type" value="Genomic_DNA"/>
</dbReference>
<name>A0A916NK77_9BACL</name>
<evidence type="ECO:0000313" key="1">
    <source>
        <dbReference type="EMBL" id="CAG7643724.1"/>
    </source>
</evidence>
<evidence type="ECO:0008006" key="3">
    <source>
        <dbReference type="Google" id="ProtNLM"/>
    </source>
</evidence>
<keyword evidence="2" id="KW-1185">Reference proteome</keyword>
<organism evidence="1 2">
    <name type="scientific">Paenibacillus solanacearum</name>
    <dbReference type="NCBI Taxonomy" id="2048548"/>
    <lineage>
        <taxon>Bacteria</taxon>
        <taxon>Bacillati</taxon>
        <taxon>Bacillota</taxon>
        <taxon>Bacilli</taxon>
        <taxon>Bacillales</taxon>
        <taxon>Paenibacillaceae</taxon>
        <taxon>Paenibacillus</taxon>
    </lineage>
</organism>
<dbReference type="AlphaFoldDB" id="A0A916NK77"/>
<evidence type="ECO:0000313" key="2">
    <source>
        <dbReference type="Proteomes" id="UP000693672"/>
    </source>
</evidence>
<protein>
    <recommendedName>
        <fullName evidence="3">Cysteine-rich CWC family protein</fullName>
    </recommendedName>
</protein>
<dbReference type="Pfam" id="PF14375">
    <property type="entry name" value="Cys_rich_CWC"/>
    <property type="match status" value="1"/>
</dbReference>
<gene>
    <name evidence="1" type="ORF">PAESOLCIP111_04538</name>
</gene>